<evidence type="ECO:0000256" key="5">
    <source>
        <dbReference type="ARBA" id="ARBA00022777"/>
    </source>
</evidence>
<accession>A0A8T0IKL7</accession>
<dbReference type="InterPro" id="IPR050235">
    <property type="entry name" value="CK1_Ser-Thr_kinase"/>
</dbReference>
<protein>
    <recommendedName>
        <fullName evidence="2">non-specific serine/threonine protein kinase</fullName>
        <ecNumber evidence="2">2.7.11.1</ecNumber>
    </recommendedName>
</protein>
<reference evidence="11" key="1">
    <citation type="submission" date="2020-06" db="EMBL/GenBank/DDBJ databases">
        <title>WGS assembly of Ceratodon purpureus strain R40.</title>
        <authorList>
            <person name="Carey S.B."/>
            <person name="Jenkins J."/>
            <person name="Shu S."/>
            <person name="Lovell J.T."/>
            <person name="Sreedasyam A."/>
            <person name="Maumus F."/>
            <person name="Tiley G.P."/>
            <person name="Fernandez-Pozo N."/>
            <person name="Barry K."/>
            <person name="Chen C."/>
            <person name="Wang M."/>
            <person name="Lipzen A."/>
            <person name="Daum C."/>
            <person name="Saski C.A."/>
            <person name="Payton A.C."/>
            <person name="Mcbreen J.C."/>
            <person name="Conrad R.E."/>
            <person name="Kollar L.M."/>
            <person name="Olsson S."/>
            <person name="Huttunen S."/>
            <person name="Landis J.B."/>
            <person name="Wickett N.J."/>
            <person name="Johnson M.G."/>
            <person name="Rensing S.A."/>
            <person name="Grimwood J."/>
            <person name="Schmutz J."/>
            <person name="Mcdaniel S.F."/>
        </authorList>
    </citation>
    <scope>NUCLEOTIDE SEQUENCE</scope>
    <source>
        <strain evidence="11">R40</strain>
    </source>
</reference>
<evidence type="ECO:0000256" key="8">
    <source>
        <dbReference type="RuleBase" id="RU000304"/>
    </source>
</evidence>
<evidence type="ECO:0000256" key="1">
    <source>
        <dbReference type="ARBA" id="ARBA00005926"/>
    </source>
</evidence>
<evidence type="ECO:0000259" key="10">
    <source>
        <dbReference type="PROSITE" id="PS50011"/>
    </source>
</evidence>
<dbReference type="PANTHER" id="PTHR11909">
    <property type="entry name" value="CASEIN KINASE-RELATED"/>
    <property type="match status" value="1"/>
</dbReference>
<dbReference type="InterPro" id="IPR017441">
    <property type="entry name" value="Protein_kinase_ATP_BS"/>
</dbReference>
<keyword evidence="4 7" id="KW-0547">Nucleotide-binding</keyword>
<dbReference type="PROSITE" id="PS50011">
    <property type="entry name" value="PROTEIN_KINASE_DOM"/>
    <property type="match status" value="1"/>
</dbReference>
<dbReference type="AlphaFoldDB" id="A0A8T0IKL7"/>
<evidence type="ECO:0000256" key="3">
    <source>
        <dbReference type="ARBA" id="ARBA00022679"/>
    </source>
</evidence>
<dbReference type="Proteomes" id="UP000822688">
    <property type="component" value="Chromosome 3"/>
</dbReference>
<dbReference type="Gene3D" id="1.10.510.10">
    <property type="entry name" value="Transferase(Phosphotransferase) domain 1"/>
    <property type="match status" value="1"/>
</dbReference>
<dbReference type="GO" id="GO:0004674">
    <property type="term" value="F:protein serine/threonine kinase activity"/>
    <property type="evidence" value="ECO:0007669"/>
    <property type="project" value="UniProtKB-KW"/>
</dbReference>
<feature type="binding site" evidence="7">
    <location>
        <position position="38"/>
    </location>
    <ligand>
        <name>ATP</name>
        <dbReference type="ChEBI" id="CHEBI:30616"/>
    </ligand>
</feature>
<evidence type="ECO:0000256" key="9">
    <source>
        <dbReference type="SAM" id="MobiDB-lite"/>
    </source>
</evidence>
<proteinExistence type="inferred from homology"/>
<evidence type="ECO:0000313" key="12">
    <source>
        <dbReference type="Proteomes" id="UP000822688"/>
    </source>
</evidence>
<dbReference type="InterPro" id="IPR008271">
    <property type="entry name" value="Ser/Thr_kinase_AS"/>
</dbReference>
<feature type="compositionally biased region" description="Basic and acidic residues" evidence="9">
    <location>
        <begin position="359"/>
        <end position="370"/>
    </location>
</feature>
<evidence type="ECO:0000256" key="7">
    <source>
        <dbReference type="PROSITE-ProRule" id="PRU10141"/>
    </source>
</evidence>
<gene>
    <name evidence="11" type="ORF">KC19_3G135900</name>
</gene>
<feature type="region of interest" description="Disordered" evidence="9">
    <location>
        <begin position="325"/>
        <end position="370"/>
    </location>
</feature>
<keyword evidence="5" id="KW-0418">Kinase</keyword>
<keyword evidence="12" id="KW-1185">Reference proteome</keyword>
<organism evidence="11 12">
    <name type="scientific">Ceratodon purpureus</name>
    <name type="common">Fire moss</name>
    <name type="synonym">Dicranum purpureum</name>
    <dbReference type="NCBI Taxonomy" id="3225"/>
    <lineage>
        <taxon>Eukaryota</taxon>
        <taxon>Viridiplantae</taxon>
        <taxon>Streptophyta</taxon>
        <taxon>Embryophyta</taxon>
        <taxon>Bryophyta</taxon>
        <taxon>Bryophytina</taxon>
        <taxon>Bryopsida</taxon>
        <taxon>Dicranidae</taxon>
        <taxon>Pseudoditrichales</taxon>
        <taxon>Ditrichaceae</taxon>
        <taxon>Ceratodon</taxon>
    </lineage>
</organism>
<dbReference type="FunFam" id="1.10.510.10:FF:000596">
    <property type="entry name" value="CK1 family protein kinase"/>
    <property type="match status" value="1"/>
</dbReference>
<dbReference type="EC" id="2.7.11.1" evidence="2"/>
<comment type="caution">
    <text evidence="11">The sequence shown here is derived from an EMBL/GenBank/DDBJ whole genome shotgun (WGS) entry which is preliminary data.</text>
</comment>
<evidence type="ECO:0000256" key="6">
    <source>
        <dbReference type="ARBA" id="ARBA00022840"/>
    </source>
</evidence>
<dbReference type="GO" id="GO:0005524">
    <property type="term" value="F:ATP binding"/>
    <property type="evidence" value="ECO:0007669"/>
    <property type="project" value="UniProtKB-UniRule"/>
</dbReference>
<dbReference type="InterPro" id="IPR011009">
    <property type="entry name" value="Kinase-like_dom_sf"/>
</dbReference>
<dbReference type="PROSITE" id="PS00108">
    <property type="entry name" value="PROTEIN_KINASE_ST"/>
    <property type="match status" value="1"/>
</dbReference>
<comment type="similarity">
    <text evidence="1">Belongs to the protein kinase superfamily. CK1 Ser/Thr protein kinase family. Casein kinase I subfamily.</text>
</comment>
<evidence type="ECO:0000256" key="4">
    <source>
        <dbReference type="ARBA" id="ARBA00022741"/>
    </source>
</evidence>
<dbReference type="PROSITE" id="PS00107">
    <property type="entry name" value="PROTEIN_KINASE_ATP"/>
    <property type="match status" value="1"/>
</dbReference>
<keyword evidence="3" id="KW-0808">Transferase</keyword>
<evidence type="ECO:0000313" key="11">
    <source>
        <dbReference type="EMBL" id="KAG0583441.1"/>
    </source>
</evidence>
<evidence type="ECO:0000256" key="2">
    <source>
        <dbReference type="ARBA" id="ARBA00012513"/>
    </source>
</evidence>
<dbReference type="Pfam" id="PF00069">
    <property type="entry name" value="Pkinase"/>
    <property type="match status" value="1"/>
</dbReference>
<dbReference type="SMART" id="SM00220">
    <property type="entry name" value="S_TKc"/>
    <property type="match status" value="1"/>
</dbReference>
<dbReference type="CDD" id="cd14016">
    <property type="entry name" value="STKc_CK1"/>
    <property type="match status" value="1"/>
</dbReference>
<keyword evidence="8" id="KW-0723">Serine/threonine-protein kinase</keyword>
<keyword evidence="6 7" id="KW-0067">ATP-binding</keyword>
<dbReference type="InterPro" id="IPR000719">
    <property type="entry name" value="Prot_kinase_dom"/>
</dbReference>
<sequence length="377" mass="42630">MDYALGNKYLVGPKIGSGSSADVFVGTNVQSNEQVAMKMECTQTKLPQLKFESKLYRILKGGPGIVKMRWYGLQGLYRVLVMDLLGPSLEDLKNFCSKKFTCSKEEIARFSLKTVLMLADQLITGLQYIHSKGFLHRDIKPENLLMGLGRKANQVHIIDYGLAKKWRYPKTKAHIPCSEGKKLVGSARYASINNHLGIEQSRRDDLESLGYVLVYLVNGRLPWEDVKANTREEKHAKIKKMKMDMCAEVLCEGLPSQFGKFVRIARTLPFEVEPDYGAYKKLFRDCLIEEGFGRDYIYDWTVIHYAMAGVPRTFKGAIPPCSMRCGGTPPPPPTFEPPKLGHPDPPKPPPKRVQIPQGRLHEFSPNKALNDHRLYIG</sequence>
<dbReference type="EMBL" id="CM026423">
    <property type="protein sequence ID" value="KAG0583441.1"/>
    <property type="molecule type" value="Genomic_DNA"/>
</dbReference>
<feature type="domain" description="Protein kinase" evidence="10">
    <location>
        <begin position="9"/>
        <end position="307"/>
    </location>
</feature>
<dbReference type="SUPFAM" id="SSF56112">
    <property type="entry name" value="Protein kinase-like (PK-like)"/>
    <property type="match status" value="1"/>
</dbReference>
<name>A0A8T0IKL7_CERPU</name>